<dbReference type="Gene3D" id="1.20.1070.10">
    <property type="entry name" value="Rhodopsin 7-helix transmembrane proteins"/>
    <property type="match status" value="1"/>
</dbReference>
<keyword evidence="7" id="KW-0297">G-protein coupled receptor</keyword>
<accession>A0A0M3K2C2</accession>
<evidence type="ECO:0000256" key="8">
    <source>
        <dbReference type="ARBA" id="ARBA00023136"/>
    </source>
</evidence>
<dbReference type="SUPFAM" id="SSF52058">
    <property type="entry name" value="L domain-like"/>
    <property type="match status" value="1"/>
</dbReference>
<dbReference type="GO" id="GO:0009755">
    <property type="term" value="P:hormone-mediated signaling pathway"/>
    <property type="evidence" value="ECO:0007669"/>
    <property type="project" value="TreeGrafter"/>
</dbReference>
<dbReference type="GO" id="GO:0007189">
    <property type="term" value="P:adenylate cyclase-activating G protein-coupled receptor signaling pathway"/>
    <property type="evidence" value="ECO:0007669"/>
    <property type="project" value="TreeGrafter"/>
</dbReference>
<dbReference type="InterPro" id="IPR026906">
    <property type="entry name" value="LRR_5"/>
</dbReference>
<evidence type="ECO:0000256" key="1">
    <source>
        <dbReference type="ARBA" id="ARBA00004651"/>
    </source>
</evidence>
<dbReference type="PRINTS" id="PR00373">
    <property type="entry name" value="GLYCHORMONER"/>
</dbReference>
<feature type="transmembrane region" description="Helical" evidence="12">
    <location>
        <begin position="745"/>
        <end position="765"/>
    </location>
</feature>
<feature type="transmembrane region" description="Helical" evidence="12">
    <location>
        <begin position="710"/>
        <end position="733"/>
    </location>
</feature>
<dbReference type="InterPro" id="IPR000276">
    <property type="entry name" value="GPCR_Rhodpsn"/>
</dbReference>
<name>A0A0M3K2C2_ANISI</name>
<dbReference type="CDD" id="cd15136">
    <property type="entry name" value="7tmA_Glyco_hormone_R"/>
    <property type="match status" value="1"/>
</dbReference>
<evidence type="ECO:0000313" key="15">
    <source>
        <dbReference type="Proteomes" id="UP000267096"/>
    </source>
</evidence>
<feature type="transmembrane region" description="Helical" evidence="12">
    <location>
        <begin position="581"/>
        <end position="602"/>
    </location>
</feature>
<dbReference type="Proteomes" id="UP000267096">
    <property type="component" value="Unassembled WGS sequence"/>
</dbReference>
<dbReference type="PANTHER" id="PTHR24372">
    <property type="entry name" value="GLYCOPROTEIN HORMONE RECEPTOR"/>
    <property type="match status" value="1"/>
</dbReference>
<dbReference type="PANTHER" id="PTHR24372:SF74">
    <property type="entry name" value="LP13728P"/>
    <property type="match status" value="1"/>
</dbReference>
<dbReference type="GO" id="GO:0005886">
    <property type="term" value="C:plasma membrane"/>
    <property type="evidence" value="ECO:0007669"/>
    <property type="project" value="UniProtKB-SubCell"/>
</dbReference>
<feature type="domain" description="G-protein coupled receptors family 1 profile" evidence="13">
    <location>
        <begin position="515"/>
        <end position="762"/>
    </location>
</feature>
<feature type="compositionally biased region" description="Polar residues" evidence="11">
    <location>
        <begin position="829"/>
        <end position="849"/>
    </location>
</feature>
<dbReference type="AlphaFoldDB" id="A0A0M3K2C2"/>
<keyword evidence="9" id="KW-0675">Receptor</keyword>
<feature type="transmembrane region" description="Helical" evidence="12">
    <location>
        <begin position="623"/>
        <end position="645"/>
    </location>
</feature>
<feature type="transmembrane region" description="Helical" evidence="12">
    <location>
        <begin position="535"/>
        <end position="557"/>
    </location>
</feature>
<comment type="subcellular location">
    <subcellularLocation>
        <location evidence="1">Cell membrane</location>
        <topology evidence="1">Multi-pass membrane protein</topology>
    </subcellularLocation>
</comment>
<evidence type="ECO:0000256" key="7">
    <source>
        <dbReference type="ARBA" id="ARBA00023040"/>
    </source>
</evidence>
<dbReference type="PRINTS" id="PR00237">
    <property type="entry name" value="GPCRRHODOPSN"/>
</dbReference>
<keyword evidence="2" id="KW-1003">Cell membrane</keyword>
<dbReference type="PROSITE" id="PS50262">
    <property type="entry name" value="G_PROTEIN_RECEP_F1_2"/>
    <property type="match status" value="1"/>
</dbReference>
<dbReference type="GO" id="GO:0016500">
    <property type="term" value="F:protein-hormone receptor activity"/>
    <property type="evidence" value="ECO:0007669"/>
    <property type="project" value="InterPro"/>
</dbReference>
<evidence type="ECO:0000256" key="10">
    <source>
        <dbReference type="ARBA" id="ARBA00023224"/>
    </source>
</evidence>
<dbReference type="Pfam" id="PF13306">
    <property type="entry name" value="LRR_5"/>
    <property type="match status" value="2"/>
</dbReference>
<keyword evidence="15" id="KW-1185">Reference proteome</keyword>
<evidence type="ECO:0000313" key="14">
    <source>
        <dbReference type="EMBL" id="VDK52501.1"/>
    </source>
</evidence>
<organism evidence="16">
    <name type="scientific">Anisakis simplex</name>
    <name type="common">Herring worm</name>
    <dbReference type="NCBI Taxonomy" id="6269"/>
    <lineage>
        <taxon>Eukaryota</taxon>
        <taxon>Metazoa</taxon>
        <taxon>Ecdysozoa</taxon>
        <taxon>Nematoda</taxon>
        <taxon>Chromadorea</taxon>
        <taxon>Rhabditida</taxon>
        <taxon>Spirurina</taxon>
        <taxon>Ascaridomorpha</taxon>
        <taxon>Ascaridoidea</taxon>
        <taxon>Anisakidae</taxon>
        <taxon>Anisakis</taxon>
        <taxon>Anisakis simplex complex</taxon>
    </lineage>
</organism>
<evidence type="ECO:0000313" key="16">
    <source>
        <dbReference type="WBParaSite" id="ASIM_0001505501-mRNA-1"/>
    </source>
</evidence>
<evidence type="ECO:0000256" key="3">
    <source>
        <dbReference type="ARBA" id="ARBA00022614"/>
    </source>
</evidence>
<reference evidence="16" key="1">
    <citation type="submission" date="2017-02" db="UniProtKB">
        <authorList>
            <consortium name="WormBaseParasite"/>
        </authorList>
    </citation>
    <scope>IDENTIFICATION</scope>
</reference>
<dbReference type="InterPro" id="IPR017452">
    <property type="entry name" value="GPCR_Rhodpsn_7TM"/>
</dbReference>
<feature type="transmembrane region" description="Helical" evidence="12">
    <location>
        <begin position="503"/>
        <end position="523"/>
    </location>
</feature>
<keyword evidence="4 12" id="KW-0812">Transmembrane</keyword>
<evidence type="ECO:0000259" key="13">
    <source>
        <dbReference type="PROSITE" id="PS50262"/>
    </source>
</evidence>
<evidence type="ECO:0000256" key="6">
    <source>
        <dbReference type="ARBA" id="ARBA00022989"/>
    </source>
</evidence>
<evidence type="ECO:0000256" key="12">
    <source>
        <dbReference type="SAM" id="Phobius"/>
    </source>
</evidence>
<dbReference type="EMBL" id="UYRR01031768">
    <property type="protein sequence ID" value="VDK52501.1"/>
    <property type="molecule type" value="Genomic_DNA"/>
</dbReference>
<keyword evidence="8 12" id="KW-0472">Membrane</keyword>
<dbReference type="OrthoDB" id="5981530at2759"/>
<evidence type="ECO:0000256" key="11">
    <source>
        <dbReference type="SAM" id="MobiDB-lite"/>
    </source>
</evidence>
<keyword evidence="5" id="KW-0677">Repeat</keyword>
<dbReference type="GO" id="GO:0008528">
    <property type="term" value="F:G protein-coupled peptide receptor activity"/>
    <property type="evidence" value="ECO:0007669"/>
    <property type="project" value="TreeGrafter"/>
</dbReference>
<feature type="transmembrane region" description="Helical" evidence="12">
    <location>
        <begin position="665"/>
        <end position="689"/>
    </location>
</feature>
<proteinExistence type="predicted"/>
<evidence type="ECO:0000256" key="2">
    <source>
        <dbReference type="ARBA" id="ARBA00022475"/>
    </source>
</evidence>
<feature type="region of interest" description="Disordered" evidence="11">
    <location>
        <begin position="882"/>
        <end position="903"/>
    </location>
</feature>
<keyword evidence="10" id="KW-0807">Transducer</keyword>
<dbReference type="InterPro" id="IPR002131">
    <property type="entry name" value="Gphrmn_rcpt_fam"/>
</dbReference>
<dbReference type="Gene3D" id="3.80.10.10">
    <property type="entry name" value="Ribonuclease Inhibitor"/>
    <property type="match status" value="1"/>
</dbReference>
<feature type="region of interest" description="Disordered" evidence="11">
    <location>
        <begin position="829"/>
        <end position="856"/>
    </location>
</feature>
<dbReference type="InterPro" id="IPR032675">
    <property type="entry name" value="LRR_dom_sf"/>
</dbReference>
<evidence type="ECO:0000256" key="9">
    <source>
        <dbReference type="ARBA" id="ARBA00023170"/>
    </source>
</evidence>
<sequence>MYCILSDLVSLENVINFERYEKACQVEEGCKCVQRVTVTKCCCVGASVVGIPQNLSQDVRTLLLYGIAIEQIKEEDFHRYPSLEELVIESSDSLTLIDANAFANLHNLGKLSVSGCRNLKEITGTLLKNNTKILSLYVWIASVCNSIDECRFALMAILRRINIFTFDNFFDDNDFSLPRLKIMTTWNTVIASLSSIINYCSIVEENGLVRMPRLRMTERHRFAMEIIDFSHNEIEYLGDGQIRSVHSNELHLSHNKFREIGGHAFFDCKFSYIYLNDNEELKRMSINTFAGASLIQNLDLSRTAISELPTVGLSQLERITLEDTDNLKKLPTILAFASLKKAKFTYPYHCCLFKHASKEINLAGKEFTQNFEEIKSRECSNKAEELARLNAKTKDLRSFRRLYRRYHRRKRAMETTEAADKPLDLADLFMWFDSVNSGDVLIEVGDDSPELDPVFNDEQVGQLTNFNCTSTAVTDFFASIQCSPMPNALNPCENVVGFQFLRWAIWFVWISAIVGNIGVWIVLATVHQKRMRVHYFFMANLSTADLLTGVHLGMLAIQDVRTSDEYYNYAVNWQTGVGCQIAGFLSVFASEISILSMFFIAFEMWYNTRNAIYGRRLRERTALLLMVCAYVFAFTMALLPTVGVSTYTSTSVCLPLSIENIFDRMYLLFGLLTNLAAFIGMTVCYVLIVKMLRNPDQPSRPEDKQIIAKMAVLIATDMLCWFPTLFFGITATLNKPLISISVAKIFLVLFYPINAFANPFLYVFFTKVVQKNVRPRAMSFLKRISLTNLTNDRTITSLSNFYHSQPPNHCKIDEIRHLFQTTQVTDLVSTPRGSNASSNCLKGGTSSNEISRRSTPRVSFQDDVSKYVCANPPKHKVISGLKSRVSAPPEMSDISEHSISEEQHEKLLKSSSTNAINKPVGKPIVHEHRHHKFSVIRVYD</sequence>
<evidence type="ECO:0000256" key="5">
    <source>
        <dbReference type="ARBA" id="ARBA00022737"/>
    </source>
</evidence>
<gene>
    <name evidence="14" type="ORF">ASIM_LOCUS14465</name>
</gene>
<protein>
    <submittedName>
        <fullName evidence="16">G_PROTEIN_RECEP_F1_2 domain-containing protein</fullName>
    </submittedName>
</protein>
<dbReference type="WBParaSite" id="ASIM_0001505501-mRNA-1">
    <property type="protein sequence ID" value="ASIM_0001505501-mRNA-1"/>
    <property type="gene ID" value="ASIM_0001505501"/>
</dbReference>
<feature type="compositionally biased region" description="Basic and acidic residues" evidence="11">
    <location>
        <begin position="894"/>
        <end position="903"/>
    </location>
</feature>
<dbReference type="SUPFAM" id="SSF81321">
    <property type="entry name" value="Family A G protein-coupled receptor-like"/>
    <property type="match status" value="1"/>
</dbReference>
<keyword evidence="6 12" id="KW-1133">Transmembrane helix</keyword>
<evidence type="ECO:0000256" key="4">
    <source>
        <dbReference type="ARBA" id="ARBA00022692"/>
    </source>
</evidence>
<dbReference type="Pfam" id="PF00001">
    <property type="entry name" value="7tm_1"/>
    <property type="match status" value="1"/>
</dbReference>
<keyword evidence="3" id="KW-0433">Leucine-rich repeat</keyword>
<reference evidence="14 15" key="2">
    <citation type="submission" date="2018-11" db="EMBL/GenBank/DDBJ databases">
        <authorList>
            <consortium name="Pathogen Informatics"/>
        </authorList>
    </citation>
    <scope>NUCLEOTIDE SEQUENCE [LARGE SCALE GENOMIC DNA]</scope>
</reference>